<dbReference type="Proteomes" id="UP000256542">
    <property type="component" value="Unassembled WGS sequence"/>
</dbReference>
<name>A0A3E0DJS3_9GAMM</name>
<dbReference type="EMBL" id="QUNG01000007">
    <property type="protein sequence ID" value="REG82872.1"/>
    <property type="molecule type" value="Genomic_DNA"/>
</dbReference>
<sequence length="125" mass="14143">MQDSDCFLVFEANIDRFMKGLKKGLWRAAGLHFRQLSTPQNLVSFSVWDGDIAVQLRFVVIALGHNQALGRLSWLDKKGLDHVCCFVNDDFQCVAPVANGVWRAQKQRVGEVCLRRLQELKAGLL</sequence>
<protein>
    <submittedName>
        <fullName evidence="1">Uncharacterized protein</fullName>
    </submittedName>
</protein>
<dbReference type="AlphaFoldDB" id="A0A3E0DJS3"/>
<proteinExistence type="predicted"/>
<evidence type="ECO:0000313" key="2">
    <source>
        <dbReference type="Proteomes" id="UP000256542"/>
    </source>
</evidence>
<keyword evidence="2" id="KW-1185">Reference proteome</keyword>
<evidence type="ECO:0000313" key="1">
    <source>
        <dbReference type="EMBL" id="REG82872.1"/>
    </source>
</evidence>
<comment type="caution">
    <text evidence="1">The sequence shown here is derived from an EMBL/GenBank/DDBJ whole genome shotgun (WGS) entry which is preliminary data.</text>
</comment>
<dbReference type="OrthoDB" id="6105458at2"/>
<dbReference type="RefSeq" id="WP_115897881.1">
    <property type="nucleotide sequence ID" value="NZ_QUNG01000007.1"/>
</dbReference>
<organism evidence="1 2">
    <name type="scientific">Marinomonas pollencensis</name>
    <dbReference type="NCBI Taxonomy" id="491954"/>
    <lineage>
        <taxon>Bacteria</taxon>
        <taxon>Pseudomonadati</taxon>
        <taxon>Pseudomonadota</taxon>
        <taxon>Gammaproteobacteria</taxon>
        <taxon>Oceanospirillales</taxon>
        <taxon>Oceanospirillaceae</taxon>
        <taxon>Marinomonas</taxon>
    </lineage>
</organism>
<accession>A0A3E0DJS3</accession>
<gene>
    <name evidence="1" type="ORF">DFP81_10745</name>
</gene>
<reference evidence="1 2" key="1">
    <citation type="submission" date="2018-08" db="EMBL/GenBank/DDBJ databases">
        <title>Genomic Encyclopedia of Type Strains, Phase III (KMG-III): the genomes of soil and plant-associated and newly described type strains.</title>
        <authorList>
            <person name="Whitman W."/>
        </authorList>
    </citation>
    <scope>NUCLEOTIDE SEQUENCE [LARGE SCALE GENOMIC DNA]</scope>
    <source>
        <strain evidence="1 2">CECT 7375</strain>
    </source>
</reference>